<sequence length="51" mass="5706">MQPLNEDFGKLSEVLKASLFTGLGDAVFMGRNKAFFHGDTRPSGRIIFPYQ</sequence>
<accession>D7E1Z0</accession>
<protein>
    <submittedName>
        <fullName evidence="1">Uncharacterized protein</fullName>
    </submittedName>
</protein>
<dbReference type="KEGG" id="naz:Aazo_3197"/>
<evidence type="ECO:0000313" key="1">
    <source>
        <dbReference type="EMBL" id="ADI64911.1"/>
    </source>
</evidence>
<proteinExistence type="predicted"/>
<name>D7E1Z0_NOSA0</name>
<keyword evidence="2" id="KW-1185">Reference proteome</keyword>
<reference evidence="1 2" key="1">
    <citation type="journal article" date="2010" name="PLoS ONE">
        <title>Genome erosion in a nitrogen-fixing vertically transmitted endosymbiotic multicellular cyanobacterium.</title>
        <authorList>
            <person name="Ran L."/>
            <person name="Larsson J."/>
            <person name="Vigil-Stenman T."/>
            <person name="Nylander J.A."/>
            <person name="Ininbergs K."/>
            <person name="Zheng W.W."/>
            <person name="Lapidus A."/>
            <person name="Lowry S."/>
            <person name="Haselkorn R."/>
            <person name="Bergman B."/>
        </authorList>
    </citation>
    <scope>NUCLEOTIDE SEQUENCE [LARGE SCALE GENOMIC DNA]</scope>
    <source>
        <strain evidence="1 2">0708</strain>
    </source>
</reference>
<dbReference type="Proteomes" id="UP000001511">
    <property type="component" value="Chromosome"/>
</dbReference>
<gene>
    <name evidence="1" type="ordered locus">Aazo_3197</name>
</gene>
<dbReference type="EMBL" id="CP002059">
    <property type="protein sequence ID" value="ADI64911.1"/>
    <property type="molecule type" value="Genomic_DNA"/>
</dbReference>
<evidence type="ECO:0000313" key="2">
    <source>
        <dbReference type="Proteomes" id="UP000001511"/>
    </source>
</evidence>
<organism evidence="1 2">
    <name type="scientific">Nostoc azollae (strain 0708)</name>
    <name type="common">Anabaena azollae (strain 0708)</name>
    <dbReference type="NCBI Taxonomy" id="551115"/>
    <lineage>
        <taxon>Bacteria</taxon>
        <taxon>Bacillati</taxon>
        <taxon>Cyanobacteriota</taxon>
        <taxon>Cyanophyceae</taxon>
        <taxon>Nostocales</taxon>
        <taxon>Nostocaceae</taxon>
        <taxon>Trichormus</taxon>
    </lineage>
</organism>
<dbReference type="HOGENOM" id="CLU_3101492_0_0_3"/>
<dbReference type="AlphaFoldDB" id="D7E1Z0"/>